<dbReference type="Gene3D" id="1.10.260.50">
    <property type="match status" value="1"/>
</dbReference>
<dbReference type="OrthoDB" id="9808002at2"/>
<dbReference type="Pfam" id="PF00266">
    <property type="entry name" value="Aminotran_5"/>
    <property type="match status" value="1"/>
</dbReference>
<gene>
    <name evidence="9" type="ORF">BA70_19210</name>
</gene>
<dbReference type="InterPro" id="IPR015424">
    <property type="entry name" value="PyrdxlP-dep_Trfase"/>
</dbReference>
<sequence>MIYLDNSATTKPYPEVLQVYQQVSERFFGNPSSLHQLGIDASRLLSETRKQMLHYTGFKQYEIIFTSGATEANNIAIKGAALAKMNRGKHIVTTTIEHPSVIESFEQLKTLFGFDISYIQVNEHGHVDLTQLKEVLRPDTVLVSMMHVNNETGAIQPIEEAAGIIREHAKDALFHVDGVQGIGKVSLNKHVDVDLLTMSGHKIHGLKGTGALFLKKGTELAPFITGGEQEFGLRSGTENPAGAVSLAKAMKQSFAHAEKHHDEMLALKTQLQKKLGEIEGVVLNTPLTQSAPHIVNFSVPGIQIEVLLHMLEKEGIYVSTTSACSAKKKEPSRVLLAMGKAEEVAKSSMRISLTYGQGPELTKRIITSIAQSVKKLKGMR</sequence>
<keyword evidence="6" id="KW-0411">Iron-sulfur</keyword>
<dbReference type="Proteomes" id="UP000028091">
    <property type="component" value="Unassembled WGS sequence"/>
</dbReference>
<proteinExistence type="inferred from homology"/>
<keyword evidence="5" id="KW-0408">Iron</keyword>
<dbReference type="InterPro" id="IPR016454">
    <property type="entry name" value="Cysteine_dSase"/>
</dbReference>
<reference evidence="9 10" key="1">
    <citation type="submission" date="2012-09" db="EMBL/GenBank/DDBJ databases">
        <title>Genome Sequence of Bacillus sp. DW5-4.</title>
        <authorList>
            <person name="Lai Q."/>
            <person name="Liu Y."/>
            <person name="Shao Z."/>
        </authorList>
    </citation>
    <scope>NUCLEOTIDE SEQUENCE [LARGE SCALE GENOMIC DNA]</scope>
    <source>
        <strain evidence="9 10">DW5-4</strain>
    </source>
</reference>
<keyword evidence="4" id="KW-0663">Pyridoxal phosphate</keyword>
<comment type="caution">
    <text evidence="9">The sequence shown here is derived from an EMBL/GenBank/DDBJ whole genome shotgun (WGS) entry which is preliminary data.</text>
</comment>
<evidence type="ECO:0000256" key="5">
    <source>
        <dbReference type="ARBA" id="ARBA00023004"/>
    </source>
</evidence>
<evidence type="ECO:0000256" key="1">
    <source>
        <dbReference type="ARBA" id="ARBA00001933"/>
    </source>
</evidence>
<evidence type="ECO:0000256" key="6">
    <source>
        <dbReference type="ARBA" id="ARBA00023014"/>
    </source>
</evidence>
<evidence type="ECO:0000256" key="4">
    <source>
        <dbReference type="ARBA" id="ARBA00022898"/>
    </source>
</evidence>
<evidence type="ECO:0000256" key="3">
    <source>
        <dbReference type="ARBA" id="ARBA00022723"/>
    </source>
</evidence>
<keyword evidence="3" id="KW-0479">Metal-binding</keyword>
<dbReference type="PIRSF" id="PIRSF005572">
    <property type="entry name" value="NifS"/>
    <property type="match status" value="1"/>
</dbReference>
<evidence type="ECO:0000259" key="8">
    <source>
        <dbReference type="Pfam" id="PF00266"/>
    </source>
</evidence>
<dbReference type="AlphaFoldDB" id="A0A081LBT4"/>
<comment type="similarity">
    <text evidence="2">Belongs to the class-V pyridoxal-phosphate-dependent aminotransferase family. NifS/IscS subfamily.</text>
</comment>
<dbReference type="PANTHER" id="PTHR11601">
    <property type="entry name" value="CYSTEINE DESULFURYLASE FAMILY MEMBER"/>
    <property type="match status" value="1"/>
</dbReference>
<dbReference type="EMBL" id="JOTP01000008">
    <property type="protein sequence ID" value="KEP26710.1"/>
    <property type="molecule type" value="Genomic_DNA"/>
</dbReference>
<protein>
    <submittedName>
        <fullName evidence="9">Cysteine desulfurase</fullName>
    </submittedName>
</protein>
<dbReference type="InterPro" id="IPR000192">
    <property type="entry name" value="Aminotrans_V_dom"/>
</dbReference>
<dbReference type="GO" id="GO:0003824">
    <property type="term" value="F:catalytic activity"/>
    <property type="evidence" value="ECO:0007669"/>
    <property type="project" value="UniProtKB-ARBA"/>
</dbReference>
<keyword evidence="10" id="KW-1185">Reference proteome</keyword>
<feature type="domain" description="Aminotransferase class V" evidence="8">
    <location>
        <begin position="2"/>
        <end position="354"/>
    </location>
</feature>
<dbReference type="PANTHER" id="PTHR11601:SF50">
    <property type="entry name" value="CYSTEINE DESULFURASE ISCS 2-RELATED"/>
    <property type="match status" value="1"/>
</dbReference>
<evidence type="ECO:0000256" key="2">
    <source>
        <dbReference type="ARBA" id="ARBA00006490"/>
    </source>
</evidence>
<name>A0A081LBT4_9BACI</name>
<evidence type="ECO:0000313" key="10">
    <source>
        <dbReference type="Proteomes" id="UP000028091"/>
    </source>
</evidence>
<dbReference type="RefSeq" id="WP_034321053.1">
    <property type="nucleotide sequence ID" value="NZ_JBCMYH010000009.1"/>
</dbReference>
<dbReference type="Gene3D" id="3.40.640.10">
    <property type="entry name" value="Type I PLP-dependent aspartate aminotransferase-like (Major domain)"/>
    <property type="match status" value="1"/>
</dbReference>
<evidence type="ECO:0000256" key="7">
    <source>
        <dbReference type="RuleBase" id="RU004504"/>
    </source>
</evidence>
<dbReference type="InterPro" id="IPR015422">
    <property type="entry name" value="PyrdxlP-dep_Trfase_small"/>
</dbReference>
<organism evidence="9 10">
    <name type="scientific">Bacillus zhangzhouensis</name>
    <dbReference type="NCBI Taxonomy" id="1178540"/>
    <lineage>
        <taxon>Bacteria</taxon>
        <taxon>Bacillati</taxon>
        <taxon>Bacillota</taxon>
        <taxon>Bacilli</taxon>
        <taxon>Bacillales</taxon>
        <taxon>Bacillaceae</taxon>
        <taxon>Bacillus</taxon>
    </lineage>
</organism>
<dbReference type="GO" id="GO:0046872">
    <property type="term" value="F:metal ion binding"/>
    <property type="evidence" value="ECO:0007669"/>
    <property type="project" value="UniProtKB-KW"/>
</dbReference>
<dbReference type="InterPro" id="IPR015421">
    <property type="entry name" value="PyrdxlP-dep_Trfase_major"/>
</dbReference>
<accession>A0A081LBT4</accession>
<comment type="cofactor">
    <cofactor evidence="1 7">
        <name>pyridoxal 5'-phosphate</name>
        <dbReference type="ChEBI" id="CHEBI:597326"/>
    </cofactor>
</comment>
<dbReference type="InterPro" id="IPR020578">
    <property type="entry name" value="Aminotrans_V_PyrdxlP_BS"/>
</dbReference>
<dbReference type="eggNOG" id="COG1104">
    <property type="taxonomic scope" value="Bacteria"/>
</dbReference>
<dbReference type="SUPFAM" id="SSF53383">
    <property type="entry name" value="PLP-dependent transferases"/>
    <property type="match status" value="1"/>
</dbReference>
<dbReference type="GO" id="GO:0051536">
    <property type="term" value="F:iron-sulfur cluster binding"/>
    <property type="evidence" value="ECO:0007669"/>
    <property type="project" value="UniProtKB-KW"/>
</dbReference>
<dbReference type="PROSITE" id="PS00595">
    <property type="entry name" value="AA_TRANSFER_CLASS_5"/>
    <property type="match status" value="1"/>
</dbReference>
<dbReference type="Gene3D" id="3.90.1150.10">
    <property type="entry name" value="Aspartate Aminotransferase, domain 1"/>
    <property type="match status" value="1"/>
</dbReference>
<evidence type="ECO:0000313" key="9">
    <source>
        <dbReference type="EMBL" id="KEP26710.1"/>
    </source>
</evidence>